<accession>A0A0L0DE76</accession>
<name>A0A0L0DE76_THETB</name>
<proteinExistence type="predicted"/>
<evidence type="ECO:0000313" key="2">
    <source>
        <dbReference type="Proteomes" id="UP000054408"/>
    </source>
</evidence>
<dbReference type="GeneID" id="25565023"/>
<dbReference type="Proteomes" id="UP000054408">
    <property type="component" value="Unassembled WGS sequence"/>
</dbReference>
<keyword evidence="2" id="KW-1185">Reference proteome</keyword>
<protein>
    <submittedName>
        <fullName evidence="1">Uncharacterized protein</fullName>
    </submittedName>
</protein>
<organism evidence="1 2">
    <name type="scientific">Thecamonas trahens ATCC 50062</name>
    <dbReference type="NCBI Taxonomy" id="461836"/>
    <lineage>
        <taxon>Eukaryota</taxon>
        <taxon>Apusozoa</taxon>
        <taxon>Apusomonadida</taxon>
        <taxon>Apusomonadidae</taxon>
        <taxon>Thecamonas</taxon>
    </lineage>
</organism>
<sequence length="252" mass="26546">MATNTDTGATNAMESLRHGLVVIKANSGVAWEVGVGAWVTSESFPVWHSTVIEGCPPSAAQVDLLQMQGKAIDVWAKEAAGDGALAVINGMQSNYYHGYQFAVVDGIALRPPSYADKPQFSLAPQDLVAGDMDPFFWVFETCSTPGLVRVEVDADAGGVVSEVSSGRVIESGLTVMPLVVDSADASDGIHHVDPRAERVGPNSVMWQKPRSAAFSVIGVDSSGRVVTFCVLEPVTVAELVVRLLDAGMESAL</sequence>
<dbReference type="EMBL" id="GL349456">
    <property type="protein sequence ID" value="KNC49618.1"/>
    <property type="molecule type" value="Genomic_DNA"/>
</dbReference>
<evidence type="ECO:0000313" key="1">
    <source>
        <dbReference type="EMBL" id="KNC49618.1"/>
    </source>
</evidence>
<reference evidence="1 2" key="1">
    <citation type="submission" date="2010-05" db="EMBL/GenBank/DDBJ databases">
        <title>The Genome Sequence of Thecamonas trahens ATCC 50062.</title>
        <authorList>
            <consortium name="The Broad Institute Genome Sequencing Platform"/>
            <person name="Russ C."/>
            <person name="Cuomo C."/>
            <person name="Shea T."/>
            <person name="Young S.K."/>
            <person name="Zeng Q."/>
            <person name="Koehrsen M."/>
            <person name="Haas B."/>
            <person name="Borodovsky M."/>
            <person name="Guigo R."/>
            <person name="Alvarado L."/>
            <person name="Berlin A."/>
            <person name="Bochicchio J."/>
            <person name="Borenstein D."/>
            <person name="Chapman S."/>
            <person name="Chen Z."/>
            <person name="Freedman E."/>
            <person name="Gellesch M."/>
            <person name="Goldberg J."/>
            <person name="Griggs A."/>
            <person name="Gujja S."/>
            <person name="Heilman E."/>
            <person name="Heiman D."/>
            <person name="Hepburn T."/>
            <person name="Howarth C."/>
            <person name="Jen D."/>
            <person name="Larson L."/>
            <person name="Mehta T."/>
            <person name="Park D."/>
            <person name="Pearson M."/>
            <person name="Roberts A."/>
            <person name="Saif S."/>
            <person name="Shenoy N."/>
            <person name="Sisk P."/>
            <person name="Stolte C."/>
            <person name="Sykes S."/>
            <person name="Thomson T."/>
            <person name="Walk T."/>
            <person name="White J."/>
            <person name="Yandava C."/>
            <person name="Burger G."/>
            <person name="Gray M.W."/>
            <person name="Holland P.W.H."/>
            <person name="King N."/>
            <person name="Lang F.B.F."/>
            <person name="Roger A.J."/>
            <person name="Ruiz-Trillo I."/>
            <person name="Lander E."/>
            <person name="Nusbaum C."/>
        </authorList>
    </citation>
    <scope>NUCLEOTIDE SEQUENCE [LARGE SCALE GENOMIC DNA]</scope>
    <source>
        <strain evidence="1 2">ATCC 50062</strain>
    </source>
</reference>
<dbReference type="RefSeq" id="XP_013757723.1">
    <property type="nucleotide sequence ID" value="XM_013902269.1"/>
</dbReference>
<gene>
    <name evidence="1" type="ORF">AMSG_05661</name>
</gene>
<dbReference type="AlphaFoldDB" id="A0A0L0DE76"/>